<keyword evidence="4" id="KW-1185">Reference proteome</keyword>
<dbReference type="InterPro" id="IPR013783">
    <property type="entry name" value="Ig-like_fold"/>
</dbReference>
<dbReference type="SUPFAM" id="SSF81296">
    <property type="entry name" value="E set domains"/>
    <property type="match status" value="1"/>
</dbReference>
<protein>
    <submittedName>
        <fullName evidence="3">Neurexophilin and PC-esterase domain family member 3</fullName>
    </submittedName>
</protein>
<dbReference type="Proteomes" id="UP000694551">
    <property type="component" value="Unplaced"/>
</dbReference>
<organism evidence="3 4">
    <name type="scientific">Strix occidentalis caurina</name>
    <name type="common">northern spotted owl</name>
    <dbReference type="NCBI Taxonomy" id="311401"/>
    <lineage>
        <taxon>Eukaryota</taxon>
        <taxon>Metazoa</taxon>
        <taxon>Chordata</taxon>
        <taxon>Craniata</taxon>
        <taxon>Vertebrata</taxon>
        <taxon>Euteleostomi</taxon>
        <taxon>Archelosauria</taxon>
        <taxon>Archosauria</taxon>
        <taxon>Dinosauria</taxon>
        <taxon>Saurischia</taxon>
        <taxon>Theropoda</taxon>
        <taxon>Coelurosauria</taxon>
        <taxon>Aves</taxon>
        <taxon>Neognathae</taxon>
        <taxon>Neoaves</taxon>
        <taxon>Telluraves</taxon>
        <taxon>Strigiformes</taxon>
        <taxon>Strigidae</taxon>
        <taxon>Strix</taxon>
    </lineage>
</organism>
<dbReference type="InterPro" id="IPR014756">
    <property type="entry name" value="Ig_E-set"/>
</dbReference>
<evidence type="ECO:0000259" key="2">
    <source>
        <dbReference type="Pfam" id="PF24536"/>
    </source>
</evidence>
<reference evidence="3" key="1">
    <citation type="submission" date="2025-08" db="UniProtKB">
        <authorList>
            <consortium name="Ensembl"/>
        </authorList>
    </citation>
    <scope>IDENTIFICATION</scope>
</reference>
<sequence length="552" mass="62731">MSRRRWYLCSNLHKNTVLDTDLNKAQFLGSFSDKAFVIHCVSFNSTVSRNLFSPQHLDDDTVSGSNWITENNVQHSLSQTTKTTRKPYCGYKQQTLSKREQAEQESLLAAIQWPKPPDGKIAFVQSTDPAHSDFVIVKPSGFFKVGDQLEVLVHMKDFHGKPKQYGGDYLQARIHSPLLKAGATGKIVDCHNGLYKVFFTLLWPGEVKVSVSLVHPSEAIQVLLRLREERPDRVYFKSSFKSGRYSETTECNVCLPGDLPVCNFTDLYTGEPWFCYKPRKLSCATTLAIPVTRCPGLTRIGLSFPSSGGGALAGLFRYHADVTSWQVTFFLARERGALVVLYIVLQTALFGNDITKCLQGKIIHLFGDSTIRQWFEYLTAFVPGYFFKFDVHNILLKFRCHGPPIRFSTVFSSELRYIANELNGIVGGRNTVIAITIWSHFSTFPVEVYIRRLRNIRRSVIQLLDRSPKTLIIIRTANVQELGPEVSLFNSDWYSFQLDSVMRKMFSGIAVHFVDAWEMSLAHYLPHNLHPKEVIVKNQIDAFLSYVCPLQT</sequence>
<dbReference type="PANTHER" id="PTHR16165">
    <property type="entry name" value="NXPE FAMILY MEMBER"/>
    <property type="match status" value="1"/>
</dbReference>
<feature type="domain" description="NXPE C-terminal" evidence="2">
    <location>
        <begin position="352"/>
        <end position="548"/>
    </location>
</feature>
<dbReference type="Gene3D" id="2.60.40.10">
    <property type="entry name" value="Immunoglobulins"/>
    <property type="match status" value="1"/>
</dbReference>
<name>A0A8D0ES80_STROC</name>
<dbReference type="Pfam" id="PF24536">
    <property type="entry name" value="NXPE4_C"/>
    <property type="match status" value="1"/>
</dbReference>
<evidence type="ECO:0000256" key="1">
    <source>
        <dbReference type="ARBA" id="ARBA00005431"/>
    </source>
</evidence>
<accession>A0A8D0ES80</accession>
<dbReference type="AlphaFoldDB" id="A0A8D0ES80"/>
<dbReference type="Ensembl" id="ENSSOCT00000005022.1">
    <property type="protein sequence ID" value="ENSSOCP00000004879.1"/>
    <property type="gene ID" value="ENSSOCG00000003733.1"/>
</dbReference>
<comment type="similarity">
    <text evidence="1">Belongs to the NXPE family.</text>
</comment>
<dbReference type="InterPro" id="IPR026845">
    <property type="entry name" value="NXPH/NXPE"/>
</dbReference>
<evidence type="ECO:0000313" key="4">
    <source>
        <dbReference type="Proteomes" id="UP000694551"/>
    </source>
</evidence>
<dbReference type="PANTHER" id="PTHR16165:SF9">
    <property type="entry name" value="NXPE FAMILY MEMBER 3"/>
    <property type="match status" value="1"/>
</dbReference>
<dbReference type="Pfam" id="PF06312">
    <property type="entry name" value="Neurexophilin"/>
    <property type="match status" value="1"/>
</dbReference>
<dbReference type="InterPro" id="IPR057106">
    <property type="entry name" value="NXPE4_C"/>
</dbReference>
<evidence type="ECO:0000313" key="3">
    <source>
        <dbReference type="Ensembl" id="ENSSOCP00000004879.1"/>
    </source>
</evidence>
<reference evidence="3" key="2">
    <citation type="submission" date="2025-09" db="UniProtKB">
        <authorList>
            <consortium name="Ensembl"/>
        </authorList>
    </citation>
    <scope>IDENTIFICATION</scope>
</reference>
<proteinExistence type="inferred from homology"/>